<dbReference type="PANTHER" id="PTHR40048:SF1">
    <property type="entry name" value="RHAMNOSYL O-METHYLTRANSFERASE"/>
    <property type="match status" value="1"/>
</dbReference>
<dbReference type="AlphaFoldDB" id="A0A0G0XN86"/>
<proteinExistence type="predicted"/>
<dbReference type="GO" id="GO:0005886">
    <property type="term" value="C:plasma membrane"/>
    <property type="evidence" value="ECO:0007669"/>
    <property type="project" value="TreeGrafter"/>
</dbReference>
<dbReference type="Proteomes" id="UP000033918">
    <property type="component" value="Unassembled WGS sequence"/>
</dbReference>
<reference evidence="3 4" key="1">
    <citation type="journal article" date="2015" name="Nature">
        <title>rRNA introns, odd ribosomes, and small enigmatic genomes across a large radiation of phyla.</title>
        <authorList>
            <person name="Brown C.T."/>
            <person name="Hug L.A."/>
            <person name="Thomas B.C."/>
            <person name="Sharon I."/>
            <person name="Castelle C.J."/>
            <person name="Singh A."/>
            <person name="Wilkins M.J."/>
            <person name="Williams K.H."/>
            <person name="Banfield J.F."/>
        </authorList>
    </citation>
    <scope>NUCLEOTIDE SEQUENCE [LARGE SCALE GENOMIC DNA]</scope>
</reference>
<evidence type="ECO:0000313" key="4">
    <source>
        <dbReference type="Proteomes" id="UP000033918"/>
    </source>
</evidence>
<evidence type="ECO:0000256" key="1">
    <source>
        <dbReference type="ARBA" id="ARBA00022603"/>
    </source>
</evidence>
<sequence length="258" mass="29022">MKLEVVGKIKKAGNIIGEKGLFYFFSKLAEKLFFLLKPSIFYIISPLVLMKVKKASFRSNEETLEFVFNGFWGIIAPLQIKEEISQFVSLIGKREKPRVVLEIGTARGGVLFLLAKSAHENAVVISVDLPSSDNKYPGWRTRLYSAFASGRQKIHLLKADSHQSSTVEEVKKILNNRQIDVLFIDGDHTYGGVKKDFEMYGPLVGSGGIIAFHDIAVHPPEANCGVDKLWNEIKNNFKYLEIINDKNQDWGGIGIIYK</sequence>
<dbReference type="InterPro" id="IPR029063">
    <property type="entry name" value="SAM-dependent_MTases_sf"/>
</dbReference>
<keyword evidence="2 3" id="KW-0808">Transferase</keyword>
<comment type="caution">
    <text evidence="3">The sequence shown here is derived from an EMBL/GenBank/DDBJ whole genome shotgun (WGS) entry which is preliminary data.</text>
</comment>
<organism evidence="3 4">
    <name type="scientific">Candidatus Wolfebacteria bacterium GW2011_GWB1_41_12</name>
    <dbReference type="NCBI Taxonomy" id="1619006"/>
    <lineage>
        <taxon>Bacteria</taxon>
        <taxon>Candidatus Wolfeibacteriota</taxon>
    </lineage>
</organism>
<dbReference type="SUPFAM" id="SSF53335">
    <property type="entry name" value="S-adenosyl-L-methionine-dependent methyltransferases"/>
    <property type="match status" value="1"/>
</dbReference>
<gene>
    <name evidence="3" type="ORF">UU38_C0001G0049</name>
</gene>
<dbReference type="GO" id="GO:0032259">
    <property type="term" value="P:methylation"/>
    <property type="evidence" value="ECO:0007669"/>
    <property type="project" value="UniProtKB-KW"/>
</dbReference>
<name>A0A0G0XN86_9BACT</name>
<evidence type="ECO:0000256" key="2">
    <source>
        <dbReference type="ARBA" id="ARBA00022679"/>
    </source>
</evidence>
<dbReference type="Gene3D" id="3.40.50.150">
    <property type="entry name" value="Vaccinia Virus protein VP39"/>
    <property type="match status" value="1"/>
</dbReference>
<dbReference type="PANTHER" id="PTHR40048">
    <property type="entry name" value="RHAMNOSYL O-METHYLTRANSFERASE"/>
    <property type="match status" value="1"/>
</dbReference>
<keyword evidence="1 3" id="KW-0489">Methyltransferase</keyword>
<dbReference type="EMBL" id="LCAK01000001">
    <property type="protein sequence ID" value="KKR89147.1"/>
    <property type="molecule type" value="Genomic_DNA"/>
</dbReference>
<accession>A0A0G0XN86</accession>
<dbReference type="Pfam" id="PF13578">
    <property type="entry name" value="Methyltransf_24"/>
    <property type="match status" value="1"/>
</dbReference>
<dbReference type="GO" id="GO:0008168">
    <property type="term" value="F:methyltransferase activity"/>
    <property type="evidence" value="ECO:0007669"/>
    <property type="project" value="UniProtKB-KW"/>
</dbReference>
<protein>
    <submittedName>
        <fullName evidence="3">O-methyltransferase-like protein</fullName>
    </submittedName>
</protein>
<evidence type="ECO:0000313" key="3">
    <source>
        <dbReference type="EMBL" id="KKR89147.1"/>
    </source>
</evidence>